<evidence type="ECO:0000256" key="1">
    <source>
        <dbReference type="SAM" id="Phobius"/>
    </source>
</evidence>
<dbReference type="InterPro" id="IPR025917">
    <property type="entry name" value="YuiB"/>
</dbReference>
<keyword evidence="3" id="KW-1185">Reference proteome</keyword>
<gene>
    <name evidence="2" type="primary">yuiB</name>
    <name evidence="2" type="ORF">CQU01_00140</name>
</gene>
<dbReference type="Proteomes" id="UP000321491">
    <property type="component" value="Unassembled WGS sequence"/>
</dbReference>
<sequence length="103" mass="11874">MIQLIVAVLLYFVIFFGISFILNMLLRRTWLMSVLYPIIMIMMLDGIPTTRYFTAPSEAFAHTYNKLTNLYLVDYVTFLAGFLGTVVSGIVIKLLRKSGYQMF</sequence>
<feature type="transmembrane region" description="Helical" evidence="1">
    <location>
        <begin position="6"/>
        <end position="26"/>
    </location>
</feature>
<keyword evidence="1" id="KW-1133">Transmembrane helix</keyword>
<evidence type="ECO:0000313" key="2">
    <source>
        <dbReference type="EMBL" id="GEN29776.1"/>
    </source>
</evidence>
<dbReference type="RefSeq" id="WP_146934052.1">
    <property type="nucleotide sequence ID" value="NZ_BJXW01000001.1"/>
</dbReference>
<keyword evidence="1" id="KW-0472">Membrane</keyword>
<keyword evidence="1" id="KW-0812">Transmembrane</keyword>
<feature type="transmembrane region" description="Helical" evidence="1">
    <location>
        <begin position="75"/>
        <end position="95"/>
    </location>
</feature>
<accession>A0A511UT77</accession>
<organism evidence="2 3">
    <name type="scientific">Cerasibacillus quisquiliarum</name>
    <dbReference type="NCBI Taxonomy" id="227865"/>
    <lineage>
        <taxon>Bacteria</taxon>
        <taxon>Bacillati</taxon>
        <taxon>Bacillota</taxon>
        <taxon>Bacilli</taxon>
        <taxon>Bacillales</taxon>
        <taxon>Bacillaceae</taxon>
        <taxon>Cerasibacillus</taxon>
    </lineage>
</organism>
<dbReference type="Pfam" id="PF14068">
    <property type="entry name" value="YuiB"/>
    <property type="match status" value="1"/>
</dbReference>
<feature type="transmembrane region" description="Helical" evidence="1">
    <location>
        <begin position="33"/>
        <end position="55"/>
    </location>
</feature>
<reference evidence="2 3" key="1">
    <citation type="submission" date="2019-07" db="EMBL/GenBank/DDBJ databases">
        <title>Whole genome shotgun sequence of Cerasibacillus quisquiliarum NBRC 102429.</title>
        <authorList>
            <person name="Hosoyama A."/>
            <person name="Uohara A."/>
            <person name="Ohji S."/>
            <person name="Ichikawa N."/>
        </authorList>
    </citation>
    <scope>NUCLEOTIDE SEQUENCE [LARGE SCALE GENOMIC DNA]</scope>
    <source>
        <strain evidence="2 3">NBRC 102429</strain>
    </source>
</reference>
<proteinExistence type="predicted"/>
<name>A0A511UT77_9BACI</name>
<protein>
    <submittedName>
        <fullName evidence="2">Putative membrane protein YuiB</fullName>
    </submittedName>
</protein>
<comment type="caution">
    <text evidence="2">The sequence shown here is derived from an EMBL/GenBank/DDBJ whole genome shotgun (WGS) entry which is preliminary data.</text>
</comment>
<dbReference type="AlphaFoldDB" id="A0A511UT77"/>
<evidence type="ECO:0000313" key="3">
    <source>
        <dbReference type="Proteomes" id="UP000321491"/>
    </source>
</evidence>
<dbReference type="OrthoDB" id="2382309at2"/>
<dbReference type="EMBL" id="BJXW01000001">
    <property type="protein sequence ID" value="GEN29776.1"/>
    <property type="molecule type" value="Genomic_DNA"/>
</dbReference>